<reference evidence="1" key="2">
    <citation type="submission" date="2023-01" db="EMBL/GenBank/DDBJ databases">
        <authorList>
            <person name="Rosani U."/>
            <person name="Delmont T.O."/>
            <person name="Gaia M."/>
            <person name="Krupovic M."/>
        </authorList>
    </citation>
    <scope>NUCLEOTIDE SEQUENCE</scope>
    <source>
        <strain evidence="1">MalacoHV4/Med/2018 155</strain>
    </source>
</reference>
<protein>
    <submittedName>
        <fullName evidence="1">ORF14</fullName>
    </submittedName>
</protein>
<organism evidence="1">
    <name type="scientific">Malaco herpesvirus 4</name>
    <dbReference type="NCBI Taxonomy" id="3031800"/>
    <lineage>
        <taxon>Viruses</taxon>
        <taxon>Duplodnaviria</taxon>
        <taxon>Heunggongvirae</taxon>
        <taxon>Peploviricota</taxon>
        <taxon>Herviviricetes</taxon>
        <taxon>Herpesvirales</taxon>
        <taxon>Malacoherpesviridae</taxon>
    </lineage>
</organism>
<sequence length="133" mass="15087">MCCDVRVGSRLRRSPLRYTGFMTQYRVPPETPVNILTFSEFLPMSVNVGLLLFEVYNLLFVISTLKNLGSKNNASAGLPPLKHSWFLLSTRARFLCSLRFFVFPHIHSTSCLRFSSCLTRLCASTSICVLLFV</sequence>
<evidence type="ECO:0000313" key="1">
    <source>
        <dbReference type="EMBL" id="DBA11628.1"/>
    </source>
</evidence>
<proteinExistence type="predicted"/>
<reference evidence="1" key="1">
    <citation type="journal article" date="2023" name="Front. Mar. Sci.">
        <title>Tracing the invertebrate herpesviruses in the global sequence datasets.</title>
        <authorList>
            <person name="Rosani U."/>
            <person name="Gaia M."/>
            <person name="Delmont T.O."/>
            <person name="Krupovic M."/>
        </authorList>
    </citation>
    <scope>NUCLEOTIDE SEQUENCE</scope>
    <source>
        <strain evidence="1">MalacoHV4/Med/2018 155</strain>
    </source>
</reference>
<dbReference type="EMBL" id="BK063066">
    <property type="protein sequence ID" value="DBA11628.1"/>
    <property type="molecule type" value="Genomic_DNA"/>
</dbReference>
<accession>A0AA48SF17</accession>
<name>A0AA48SF17_9VIRU</name>